<keyword evidence="2" id="KW-0175">Coiled coil</keyword>
<feature type="coiled-coil region" evidence="2">
    <location>
        <begin position="101"/>
        <end position="135"/>
    </location>
</feature>
<comment type="similarity">
    <text evidence="1">Belongs to the PspA/Vipp/IM30 family.</text>
</comment>
<comment type="caution">
    <text evidence="3">The sequence shown here is derived from an EMBL/GenBank/DDBJ whole genome shotgun (WGS) entry which is preliminary data.</text>
</comment>
<evidence type="ECO:0000256" key="1">
    <source>
        <dbReference type="ARBA" id="ARBA00043985"/>
    </source>
</evidence>
<dbReference type="RefSeq" id="WP_377606802.1">
    <property type="nucleotide sequence ID" value="NZ_JBHUME010000016.1"/>
</dbReference>
<proteinExistence type="inferred from homology"/>
<reference evidence="4" key="1">
    <citation type="journal article" date="2019" name="Int. J. Syst. Evol. Microbiol.">
        <title>The Global Catalogue of Microorganisms (GCM) 10K type strain sequencing project: providing services to taxonomists for standard genome sequencing and annotation.</title>
        <authorList>
            <consortium name="The Broad Institute Genomics Platform"/>
            <consortium name="The Broad Institute Genome Sequencing Center for Infectious Disease"/>
            <person name="Wu L."/>
            <person name="Ma J."/>
        </authorList>
    </citation>
    <scope>NUCLEOTIDE SEQUENCE [LARGE SCALE GENOMIC DNA]</scope>
    <source>
        <strain evidence="4">KCTC 3950</strain>
    </source>
</reference>
<evidence type="ECO:0000313" key="3">
    <source>
        <dbReference type="EMBL" id="MFD2615164.1"/>
    </source>
</evidence>
<dbReference type="InterPro" id="IPR007157">
    <property type="entry name" value="PspA_VIPP1"/>
</dbReference>
<dbReference type="EMBL" id="JBHUME010000016">
    <property type="protein sequence ID" value="MFD2615164.1"/>
    <property type="molecule type" value="Genomic_DNA"/>
</dbReference>
<accession>A0ABW5PJY8</accession>
<dbReference type="Proteomes" id="UP001597541">
    <property type="component" value="Unassembled WGS sequence"/>
</dbReference>
<dbReference type="PANTHER" id="PTHR31088:SF6">
    <property type="entry name" value="PHAGE SHOCK PROTEIN A"/>
    <property type="match status" value="1"/>
</dbReference>
<evidence type="ECO:0000313" key="4">
    <source>
        <dbReference type="Proteomes" id="UP001597541"/>
    </source>
</evidence>
<gene>
    <name evidence="3" type="ORF">ACFSUF_22345</name>
</gene>
<organism evidence="3 4">
    <name type="scientific">Paenibacillus gansuensis</name>
    <dbReference type="NCBI Taxonomy" id="306542"/>
    <lineage>
        <taxon>Bacteria</taxon>
        <taxon>Bacillati</taxon>
        <taxon>Bacillota</taxon>
        <taxon>Bacilli</taxon>
        <taxon>Bacillales</taxon>
        <taxon>Paenibacillaceae</taxon>
        <taxon>Paenibacillus</taxon>
    </lineage>
</organism>
<dbReference type="PANTHER" id="PTHR31088">
    <property type="entry name" value="MEMBRANE-ASSOCIATED PROTEIN VIPP1, CHLOROPLASTIC"/>
    <property type="match status" value="1"/>
</dbReference>
<sequence>MSVFKRMRDITLANFHEMLEKSEDPVKLIDQYLTAQSQQIMESEKVYQQLTAHVNQLRMQYLQAAQLRDKREEQAALALKAGEELLARTALQEKINQDERSKQYEALYEQGKQSLSELEDQLRQWKADYQSVYDKRHFYAAKLESIRLQQRMNERLNNGIGGAGSGRMFDRLDEKLTDMEHEARSLRELRRAGQEFALHAGALVQSALDKEMQRLKQKLEQEGWTQR</sequence>
<dbReference type="Pfam" id="PF04012">
    <property type="entry name" value="PspA_IM30"/>
    <property type="match status" value="1"/>
</dbReference>
<evidence type="ECO:0000256" key="2">
    <source>
        <dbReference type="SAM" id="Coils"/>
    </source>
</evidence>
<keyword evidence="4" id="KW-1185">Reference proteome</keyword>
<name>A0ABW5PJY8_9BACL</name>
<protein>
    <submittedName>
        <fullName evidence="3">PspA/IM30 family protein</fullName>
    </submittedName>
</protein>